<keyword evidence="3 6" id="KW-0812">Transmembrane</keyword>
<dbReference type="AlphaFoldDB" id="X0X8U7"/>
<evidence type="ECO:0000256" key="3">
    <source>
        <dbReference type="ARBA" id="ARBA00022692"/>
    </source>
</evidence>
<evidence type="ECO:0000259" key="7">
    <source>
        <dbReference type="Pfam" id="PF03553"/>
    </source>
</evidence>
<evidence type="ECO:0000256" key="6">
    <source>
        <dbReference type="SAM" id="Phobius"/>
    </source>
</evidence>
<feature type="transmembrane region" description="Helical" evidence="6">
    <location>
        <begin position="42"/>
        <end position="60"/>
    </location>
</feature>
<comment type="subcellular location">
    <subcellularLocation>
        <location evidence="1">Cell membrane</location>
        <topology evidence="1">Multi-pass membrane protein</topology>
    </subcellularLocation>
</comment>
<dbReference type="PANTHER" id="PTHR43478:SF1">
    <property type="entry name" value="NA+_H+ ANTIPORTER NHAC-LIKE C-TERMINAL DOMAIN-CONTAINING PROTEIN"/>
    <property type="match status" value="1"/>
</dbReference>
<evidence type="ECO:0000256" key="4">
    <source>
        <dbReference type="ARBA" id="ARBA00022989"/>
    </source>
</evidence>
<accession>X0X8U7</accession>
<comment type="caution">
    <text evidence="8">The sequence shown here is derived from an EMBL/GenBank/DDBJ whole genome shotgun (WGS) entry which is preliminary data.</text>
</comment>
<organism evidence="8">
    <name type="scientific">marine sediment metagenome</name>
    <dbReference type="NCBI Taxonomy" id="412755"/>
    <lineage>
        <taxon>unclassified sequences</taxon>
        <taxon>metagenomes</taxon>
        <taxon>ecological metagenomes</taxon>
    </lineage>
</organism>
<dbReference type="EMBL" id="BARS01047407">
    <property type="protein sequence ID" value="GAG39629.1"/>
    <property type="molecule type" value="Genomic_DNA"/>
</dbReference>
<dbReference type="PANTHER" id="PTHR43478">
    <property type="entry name" value="NA+/H+ ANTIPORTER-RELATED"/>
    <property type="match status" value="1"/>
</dbReference>
<reference evidence="8" key="1">
    <citation type="journal article" date="2014" name="Front. Microbiol.">
        <title>High frequency of phylogenetically diverse reductive dehalogenase-homologous genes in deep subseafloor sedimentary metagenomes.</title>
        <authorList>
            <person name="Kawai M."/>
            <person name="Futagami T."/>
            <person name="Toyoda A."/>
            <person name="Takaki Y."/>
            <person name="Nishi S."/>
            <person name="Hori S."/>
            <person name="Arai W."/>
            <person name="Tsubouchi T."/>
            <person name="Morono Y."/>
            <person name="Uchiyama I."/>
            <person name="Ito T."/>
            <person name="Fujiyama A."/>
            <person name="Inagaki F."/>
            <person name="Takami H."/>
        </authorList>
    </citation>
    <scope>NUCLEOTIDE SEQUENCE</scope>
    <source>
        <strain evidence="8">Expedition CK06-06</strain>
    </source>
</reference>
<keyword evidence="5 6" id="KW-0472">Membrane</keyword>
<keyword evidence="4 6" id="KW-1133">Transmembrane helix</keyword>
<evidence type="ECO:0000313" key="8">
    <source>
        <dbReference type="EMBL" id="GAG39629.1"/>
    </source>
</evidence>
<protein>
    <recommendedName>
        <fullName evidence="7">Na+/H+ antiporter NhaC-like C-terminal domain-containing protein</fullName>
    </recommendedName>
</protein>
<evidence type="ECO:0000256" key="2">
    <source>
        <dbReference type="ARBA" id="ARBA00022475"/>
    </source>
</evidence>
<proteinExistence type="predicted"/>
<dbReference type="Pfam" id="PF03553">
    <property type="entry name" value="Na_H_antiporter"/>
    <property type="match status" value="1"/>
</dbReference>
<gene>
    <name evidence="8" type="ORF">S01H1_71216</name>
</gene>
<evidence type="ECO:0000256" key="5">
    <source>
        <dbReference type="ARBA" id="ARBA00023136"/>
    </source>
</evidence>
<feature type="domain" description="Na+/H+ antiporter NhaC-like C-terminal" evidence="7">
    <location>
        <begin position="1"/>
        <end position="51"/>
    </location>
</feature>
<name>X0X8U7_9ZZZZ</name>
<feature type="non-terminal residue" evidence="8">
    <location>
        <position position="1"/>
    </location>
</feature>
<keyword evidence="2" id="KW-1003">Cell membrane</keyword>
<sequence>AAVMDGSVSGDQCSPISDTTVLSAMCTGCDLMDHVRTQLPQASVAALLAGICWTAVAAIFC</sequence>
<dbReference type="GO" id="GO:0005886">
    <property type="term" value="C:plasma membrane"/>
    <property type="evidence" value="ECO:0007669"/>
    <property type="project" value="UniProtKB-SubCell"/>
</dbReference>
<dbReference type="InterPro" id="IPR018461">
    <property type="entry name" value="Na/H_Antiport_NhaC-like_C"/>
</dbReference>
<evidence type="ECO:0000256" key="1">
    <source>
        <dbReference type="ARBA" id="ARBA00004651"/>
    </source>
</evidence>